<dbReference type="RefSeq" id="WP_380050570.1">
    <property type="nucleotide sequence ID" value="NZ_JBHSOH010000020.1"/>
</dbReference>
<evidence type="ECO:0000256" key="1">
    <source>
        <dbReference type="SAM" id="MobiDB-lite"/>
    </source>
</evidence>
<feature type="region of interest" description="Disordered" evidence="1">
    <location>
        <begin position="1"/>
        <end position="23"/>
    </location>
</feature>
<evidence type="ECO:0000313" key="2">
    <source>
        <dbReference type="EMBL" id="MFC5849433.1"/>
    </source>
</evidence>
<organism evidence="2 3">
    <name type="scientific">Deinococcus petrolearius</name>
    <dbReference type="NCBI Taxonomy" id="1751295"/>
    <lineage>
        <taxon>Bacteria</taxon>
        <taxon>Thermotogati</taxon>
        <taxon>Deinococcota</taxon>
        <taxon>Deinococci</taxon>
        <taxon>Deinococcales</taxon>
        <taxon>Deinococcaceae</taxon>
        <taxon>Deinococcus</taxon>
    </lineage>
</organism>
<sequence>MMNPRHEFTPEERRKGGRTTADRYGREHMSEIGGLGSLATAEKHYSGDVDAMMRDLRTRAEAPAVWDERLGCFVRRVPPLPLD</sequence>
<accession>A0ABW1DPF5</accession>
<proteinExistence type="predicted"/>
<evidence type="ECO:0000313" key="3">
    <source>
        <dbReference type="Proteomes" id="UP001595979"/>
    </source>
</evidence>
<gene>
    <name evidence="2" type="ORF">ACFPQ6_14060</name>
</gene>
<dbReference type="EMBL" id="JBHSOH010000020">
    <property type="protein sequence ID" value="MFC5849433.1"/>
    <property type="molecule type" value="Genomic_DNA"/>
</dbReference>
<reference evidence="3" key="1">
    <citation type="journal article" date="2019" name="Int. J. Syst. Evol. Microbiol.">
        <title>The Global Catalogue of Microorganisms (GCM) 10K type strain sequencing project: providing services to taxonomists for standard genome sequencing and annotation.</title>
        <authorList>
            <consortium name="The Broad Institute Genomics Platform"/>
            <consortium name="The Broad Institute Genome Sequencing Center for Infectious Disease"/>
            <person name="Wu L."/>
            <person name="Ma J."/>
        </authorList>
    </citation>
    <scope>NUCLEOTIDE SEQUENCE [LARGE SCALE GENOMIC DNA]</scope>
    <source>
        <strain evidence="3">CGMCC 1.15053</strain>
    </source>
</reference>
<name>A0ABW1DPF5_9DEIO</name>
<protein>
    <submittedName>
        <fullName evidence="2">Uncharacterized protein</fullName>
    </submittedName>
</protein>
<comment type="caution">
    <text evidence="2">The sequence shown here is derived from an EMBL/GenBank/DDBJ whole genome shotgun (WGS) entry which is preliminary data.</text>
</comment>
<dbReference type="Proteomes" id="UP001595979">
    <property type="component" value="Unassembled WGS sequence"/>
</dbReference>
<keyword evidence="3" id="KW-1185">Reference proteome</keyword>